<dbReference type="AlphaFoldDB" id="A0A2U8I8S7"/>
<gene>
    <name evidence="1" type="ORF">CCS41_08230</name>
</gene>
<proteinExistence type="predicted"/>
<evidence type="ECO:0000313" key="2">
    <source>
        <dbReference type="Proteomes" id="UP000261875"/>
    </source>
</evidence>
<name>A0A2U8I8S7_9GAMM</name>
<protein>
    <submittedName>
        <fullName evidence="1">Uncharacterized protein</fullName>
    </submittedName>
</protein>
<keyword evidence="2" id="KW-1185">Reference proteome</keyword>
<dbReference type="KEGG" id="fsm:CCS41_08230"/>
<organism evidence="1 2">
    <name type="scientific">Candidatus Fukatsuia symbiotica</name>
    <dbReference type="NCBI Taxonomy" id="1878942"/>
    <lineage>
        <taxon>Bacteria</taxon>
        <taxon>Pseudomonadati</taxon>
        <taxon>Pseudomonadota</taxon>
        <taxon>Gammaproteobacteria</taxon>
        <taxon>Enterobacterales</taxon>
        <taxon>Yersiniaceae</taxon>
        <taxon>Candidatus Fukatsuia</taxon>
    </lineage>
</organism>
<dbReference type="EMBL" id="CP021659">
    <property type="protein sequence ID" value="AWK14465.1"/>
    <property type="molecule type" value="Genomic_DNA"/>
</dbReference>
<sequence length="63" mass="7445">MQSFSNLLMSDNLKRLDISKNEKFGQEEDALPQFERLARLYKKPHENISPGDQIRRKIDRKIG</sequence>
<accession>A0A2U8I8S7</accession>
<reference evidence="1 2" key="1">
    <citation type="submission" date="2017-05" db="EMBL/GenBank/DDBJ databases">
        <title>Genome sequence of Candidatus Fukatsuia symbiotica and Candidatus Hamiltonella defensa from Acyrthosiphon pisum strain 5D.</title>
        <authorList>
            <person name="Patel V.A."/>
            <person name="Chevignon G."/>
            <person name="Russell J.A."/>
            <person name="Oliver K.M."/>
        </authorList>
    </citation>
    <scope>NUCLEOTIDE SEQUENCE [LARGE SCALE GENOMIC DNA]</scope>
    <source>
        <strain evidence="1 2">5D</strain>
    </source>
</reference>
<evidence type="ECO:0000313" key="1">
    <source>
        <dbReference type="EMBL" id="AWK14465.1"/>
    </source>
</evidence>
<dbReference type="Proteomes" id="UP000261875">
    <property type="component" value="Chromosome"/>
</dbReference>